<dbReference type="EMBL" id="PSQE01000007">
    <property type="protein sequence ID" value="RHN46591.1"/>
    <property type="molecule type" value="Genomic_DNA"/>
</dbReference>
<accession>G7KV03</accession>
<dbReference type="OrthoDB" id="5835829at2759"/>
<dbReference type="GO" id="GO:0102240">
    <property type="term" value="F:soyasapogenol B glucuronide galactosyltransferase activity"/>
    <property type="evidence" value="ECO:0007669"/>
    <property type="project" value="UniProtKB-EC"/>
</dbReference>
<dbReference type="SMR" id="G7KV03"/>
<evidence type="ECO:0000256" key="2">
    <source>
        <dbReference type="ARBA" id="ARBA00022676"/>
    </source>
</evidence>
<keyword evidence="2 5" id="KW-0328">Glycosyltransferase</keyword>
<comment type="similarity">
    <text evidence="1">Belongs to the UDP-glycosyltransferase family.</text>
</comment>
<dbReference type="EC" id="2.4.1.272" evidence="5"/>
<dbReference type="HOGENOM" id="CLU_001724_2_2_1"/>
<gene>
    <name evidence="6" type="primary">11410113</name>
    <name evidence="4" type="ordered locus">MTR_7g070930</name>
    <name evidence="5" type="ORF">MtrunA17_Chr7g0243861</name>
</gene>
<organism evidence="4 7">
    <name type="scientific">Medicago truncatula</name>
    <name type="common">Barrel medic</name>
    <name type="synonym">Medicago tribuloides</name>
    <dbReference type="NCBI Taxonomy" id="3880"/>
    <lineage>
        <taxon>Eukaryota</taxon>
        <taxon>Viridiplantae</taxon>
        <taxon>Streptophyta</taxon>
        <taxon>Embryophyta</taxon>
        <taxon>Tracheophyta</taxon>
        <taxon>Spermatophyta</taxon>
        <taxon>Magnoliopsida</taxon>
        <taxon>eudicotyledons</taxon>
        <taxon>Gunneridae</taxon>
        <taxon>Pentapetalae</taxon>
        <taxon>rosids</taxon>
        <taxon>fabids</taxon>
        <taxon>Fabales</taxon>
        <taxon>Fabaceae</taxon>
        <taxon>Papilionoideae</taxon>
        <taxon>50 kb inversion clade</taxon>
        <taxon>NPAAA clade</taxon>
        <taxon>Hologalegina</taxon>
        <taxon>IRL clade</taxon>
        <taxon>Trifolieae</taxon>
        <taxon>Medicago</taxon>
    </lineage>
</organism>
<keyword evidence="3 5" id="KW-0808">Transferase</keyword>
<evidence type="ECO:0000313" key="5">
    <source>
        <dbReference type="EMBL" id="RHN46591.1"/>
    </source>
</evidence>
<protein>
    <submittedName>
        <fullName evidence="5">Putative soyasapogenol B glucuronide galactosyltransferase</fullName>
        <ecNumber evidence="5">2.4.1.272</ecNumber>
    </submittedName>
    <submittedName>
        <fullName evidence="4">UDP-glucosyltransferase family protein</fullName>
    </submittedName>
</protein>
<evidence type="ECO:0000313" key="7">
    <source>
        <dbReference type="Proteomes" id="UP000002051"/>
    </source>
</evidence>
<proteinExistence type="inferred from homology"/>
<dbReference type="EMBL" id="CM001223">
    <property type="protein sequence ID" value="AES79668.2"/>
    <property type="molecule type" value="Genomic_DNA"/>
</dbReference>
<accession>A0A0C3W7R8</accession>
<dbReference type="Gramene" id="rna41093">
    <property type="protein sequence ID" value="RHN46591.1"/>
    <property type="gene ID" value="gene41093"/>
</dbReference>
<dbReference type="SUPFAM" id="SSF53756">
    <property type="entry name" value="UDP-Glycosyltransferase/glycogen phosphorylase"/>
    <property type="match status" value="1"/>
</dbReference>
<dbReference type="KEGG" id="mtr:11410113"/>
<dbReference type="FunFam" id="3.40.50.2000:FF:000071">
    <property type="entry name" value="Glycosyltransferase"/>
    <property type="match status" value="1"/>
</dbReference>
<evidence type="ECO:0000256" key="3">
    <source>
        <dbReference type="ARBA" id="ARBA00022679"/>
    </source>
</evidence>
<reference evidence="5" key="5">
    <citation type="journal article" date="2018" name="Nat. Plants">
        <title>Whole-genome landscape of Medicago truncatula symbiotic genes.</title>
        <authorList>
            <person name="Pecrix Y."/>
            <person name="Gamas P."/>
            <person name="Carrere S."/>
        </authorList>
    </citation>
    <scope>NUCLEOTIDE SEQUENCE</scope>
    <source>
        <tissue evidence="5">Leaves</tissue>
    </source>
</reference>
<dbReference type="PANTHER" id="PTHR48047:SF150">
    <property type="entry name" value="SOLANIDINE UDP-GLUCOSE GLUCOSYLTRANSFERASE 1"/>
    <property type="match status" value="1"/>
</dbReference>
<evidence type="ECO:0000313" key="8">
    <source>
        <dbReference type="Proteomes" id="UP000265566"/>
    </source>
</evidence>
<dbReference type="PaxDb" id="3880-AES79668"/>
<dbReference type="InterPro" id="IPR002213">
    <property type="entry name" value="UDP_glucos_trans"/>
</dbReference>
<dbReference type="EnsemblPlants" id="AES79668">
    <property type="protein sequence ID" value="AES79668"/>
    <property type="gene ID" value="MTR_7g070930"/>
</dbReference>
<dbReference type="PANTHER" id="PTHR48047">
    <property type="entry name" value="GLYCOSYLTRANSFERASE"/>
    <property type="match status" value="1"/>
</dbReference>
<reference evidence="8" key="4">
    <citation type="journal article" date="2018" name="Nat. Plants">
        <title>Whole-genome landscape of Medicago truncatula symbiotic genes.</title>
        <authorList>
            <person name="Pecrix Y."/>
            <person name="Staton S.E."/>
            <person name="Sallet E."/>
            <person name="Lelandais-Briere C."/>
            <person name="Moreau S."/>
            <person name="Carrere S."/>
            <person name="Blein T."/>
            <person name="Jardinaud M.F."/>
            <person name="Latrasse D."/>
            <person name="Zouine M."/>
            <person name="Zahm M."/>
            <person name="Kreplak J."/>
            <person name="Mayjonade B."/>
            <person name="Satge C."/>
            <person name="Perez M."/>
            <person name="Cauet S."/>
            <person name="Marande W."/>
            <person name="Chantry-Darmon C."/>
            <person name="Lopez-Roques C."/>
            <person name="Bouchez O."/>
            <person name="Berard A."/>
            <person name="Debelle F."/>
            <person name="Munos S."/>
            <person name="Bendahmane A."/>
            <person name="Berges H."/>
            <person name="Niebel A."/>
            <person name="Buitink J."/>
            <person name="Frugier F."/>
            <person name="Benhamed M."/>
            <person name="Crespi M."/>
            <person name="Gouzy J."/>
            <person name="Gamas P."/>
        </authorList>
    </citation>
    <scope>NUCLEOTIDE SEQUENCE [LARGE SCALE GENOMIC DNA]</scope>
    <source>
        <strain evidence="8">cv. Jemalong A17</strain>
    </source>
</reference>
<reference evidence="4 7" key="1">
    <citation type="journal article" date="2011" name="Nature">
        <title>The Medicago genome provides insight into the evolution of rhizobial symbioses.</title>
        <authorList>
            <person name="Young N.D."/>
            <person name="Debelle F."/>
            <person name="Oldroyd G.E."/>
            <person name="Geurts R."/>
            <person name="Cannon S.B."/>
            <person name="Udvardi M.K."/>
            <person name="Benedito V.A."/>
            <person name="Mayer K.F."/>
            <person name="Gouzy J."/>
            <person name="Schoof H."/>
            <person name="Van de Peer Y."/>
            <person name="Proost S."/>
            <person name="Cook D.R."/>
            <person name="Meyers B.C."/>
            <person name="Spannagl M."/>
            <person name="Cheung F."/>
            <person name="De Mita S."/>
            <person name="Krishnakumar V."/>
            <person name="Gundlach H."/>
            <person name="Zhou S."/>
            <person name="Mudge J."/>
            <person name="Bharti A.K."/>
            <person name="Murray J.D."/>
            <person name="Naoumkina M.A."/>
            <person name="Rosen B."/>
            <person name="Silverstein K.A."/>
            <person name="Tang H."/>
            <person name="Rombauts S."/>
            <person name="Zhao P.X."/>
            <person name="Zhou P."/>
            <person name="Barbe V."/>
            <person name="Bardou P."/>
            <person name="Bechner M."/>
            <person name="Bellec A."/>
            <person name="Berger A."/>
            <person name="Berges H."/>
            <person name="Bidwell S."/>
            <person name="Bisseling T."/>
            <person name="Choisne N."/>
            <person name="Couloux A."/>
            <person name="Denny R."/>
            <person name="Deshpande S."/>
            <person name="Dai X."/>
            <person name="Doyle J.J."/>
            <person name="Dudez A.M."/>
            <person name="Farmer A.D."/>
            <person name="Fouteau S."/>
            <person name="Franken C."/>
            <person name="Gibelin C."/>
            <person name="Gish J."/>
            <person name="Goldstein S."/>
            <person name="Gonzalez A.J."/>
            <person name="Green P.J."/>
            <person name="Hallab A."/>
            <person name="Hartog M."/>
            <person name="Hua A."/>
            <person name="Humphray S.J."/>
            <person name="Jeong D.H."/>
            <person name="Jing Y."/>
            <person name="Jocker A."/>
            <person name="Kenton S.M."/>
            <person name="Kim D.J."/>
            <person name="Klee K."/>
            <person name="Lai H."/>
            <person name="Lang C."/>
            <person name="Lin S."/>
            <person name="Macmil S.L."/>
            <person name="Magdelenat G."/>
            <person name="Matthews L."/>
            <person name="McCorrison J."/>
            <person name="Monaghan E.L."/>
            <person name="Mun J.H."/>
            <person name="Najar F.Z."/>
            <person name="Nicholson C."/>
            <person name="Noirot C."/>
            <person name="O'Bleness M."/>
            <person name="Paule C.R."/>
            <person name="Poulain J."/>
            <person name="Prion F."/>
            <person name="Qin B."/>
            <person name="Qu C."/>
            <person name="Retzel E.F."/>
            <person name="Riddle C."/>
            <person name="Sallet E."/>
            <person name="Samain S."/>
            <person name="Samson N."/>
            <person name="Sanders I."/>
            <person name="Saurat O."/>
            <person name="Scarpelli C."/>
            <person name="Schiex T."/>
            <person name="Segurens B."/>
            <person name="Severin A.J."/>
            <person name="Sherrier D.J."/>
            <person name="Shi R."/>
            <person name="Sims S."/>
            <person name="Singer S.R."/>
            <person name="Sinharoy S."/>
            <person name="Sterck L."/>
            <person name="Viollet A."/>
            <person name="Wang B.B."/>
            <person name="Wang K."/>
            <person name="Wang M."/>
            <person name="Wang X."/>
            <person name="Warfsmann J."/>
            <person name="Weissenbach J."/>
            <person name="White D.D."/>
            <person name="White J.D."/>
            <person name="Wiley G.B."/>
            <person name="Wincker P."/>
            <person name="Xing Y."/>
            <person name="Yang L."/>
            <person name="Yao Z."/>
            <person name="Ying F."/>
            <person name="Zhai J."/>
            <person name="Zhou L."/>
            <person name="Zuber A."/>
            <person name="Denarie J."/>
            <person name="Dixon R.A."/>
            <person name="May G.D."/>
            <person name="Schwartz D.C."/>
            <person name="Rogers J."/>
            <person name="Quetier F."/>
            <person name="Town C.D."/>
            <person name="Roe B.A."/>
        </authorList>
    </citation>
    <scope>NUCLEOTIDE SEQUENCE [LARGE SCALE GENOMIC DNA]</scope>
    <source>
        <strain evidence="4">A17</strain>
        <strain evidence="6 7">cv. Jemalong A17</strain>
    </source>
</reference>
<evidence type="ECO:0000313" key="6">
    <source>
        <dbReference type="EnsemblPlants" id="AES79668"/>
    </source>
</evidence>
<dbReference type="Gene3D" id="3.40.50.2000">
    <property type="entry name" value="Glycogen Phosphorylase B"/>
    <property type="match status" value="2"/>
</dbReference>
<sequence>MDSPQSQQSNNQLHVVFLPYPSAGHMNPMIDTARLFAKHGVNVTIITTHANASRFQKSIDSDISLGYSIKTQLLQFPSAQVGLPDGVENSNDATSREMLSKVTRGVWMLRDSIEVLFQELQPDCIVTDMKYPWTVESAAKLNIPRIYFCSSSYFSECAIYFVRKYKPHYNLVSDTQKFTIPCLPHTIEMTRQQLCDWELENNAMKAIFEPMYESAERSYGSLYNSFHELENDYEKLCKSTIGIKSWSVGPVSAWANKDDERKANRGHMEKSLGKQTELLNWLNSKQNESVLYVSFGSLTRLPHAQLVEIAHGLENSGHNFIWVIKKDDKDEDGEGFLQKFEERMKESNKGYIIWNWAPQLLILDHPATGGIVTHCGWNSTLESLNAGLPMITWPVFAEQFYNEKLLVDVLKIGVPVGAKENKLWINISEEEVVRREEIAMAVKILMGSCQESKEMRMRAKKLGDAAKRTIEEGGDSYNNLIQLIDELKSLKKYKALGENAD</sequence>
<keyword evidence="7" id="KW-1185">Reference proteome</keyword>
<evidence type="ECO:0000256" key="1">
    <source>
        <dbReference type="ARBA" id="ARBA00009995"/>
    </source>
</evidence>
<evidence type="ECO:0000313" key="4">
    <source>
        <dbReference type="EMBL" id="AES79668.2"/>
    </source>
</evidence>
<dbReference type="FunFam" id="3.40.50.2000:FF:000047">
    <property type="entry name" value="Glycosyltransferase"/>
    <property type="match status" value="1"/>
</dbReference>
<reference evidence="4 7" key="2">
    <citation type="journal article" date="2014" name="BMC Genomics">
        <title>An improved genome release (version Mt4.0) for the model legume Medicago truncatula.</title>
        <authorList>
            <person name="Tang H."/>
            <person name="Krishnakumar V."/>
            <person name="Bidwell S."/>
            <person name="Rosen B."/>
            <person name="Chan A."/>
            <person name="Zhou S."/>
            <person name="Gentzbittel L."/>
            <person name="Childs K.L."/>
            <person name="Yandell M."/>
            <person name="Gundlach H."/>
            <person name="Mayer K.F."/>
            <person name="Schwartz D.C."/>
            <person name="Town C.D."/>
        </authorList>
    </citation>
    <scope>GENOME REANNOTATION</scope>
    <source>
        <strain evidence="4">A17</strain>
        <strain evidence="6 7">cv. Jemalong A17</strain>
    </source>
</reference>
<dbReference type="eggNOG" id="KOG1192">
    <property type="taxonomic scope" value="Eukaryota"/>
</dbReference>
<dbReference type="AlphaFoldDB" id="G7KV03"/>
<dbReference type="CDD" id="cd03784">
    <property type="entry name" value="GT1_Gtf-like"/>
    <property type="match status" value="1"/>
</dbReference>
<dbReference type="Proteomes" id="UP000265566">
    <property type="component" value="Chromosome 7"/>
</dbReference>
<reference evidence="6" key="3">
    <citation type="submission" date="2015-04" db="UniProtKB">
        <authorList>
            <consortium name="EnsemblPlants"/>
        </authorList>
    </citation>
    <scope>IDENTIFICATION</scope>
    <source>
        <strain evidence="6">cv. Jemalong A17</strain>
    </source>
</reference>
<dbReference type="Proteomes" id="UP000002051">
    <property type="component" value="Unassembled WGS sequence"/>
</dbReference>
<name>G7KV03_MEDTR</name>
<dbReference type="GO" id="GO:0035251">
    <property type="term" value="F:UDP-glucosyltransferase activity"/>
    <property type="evidence" value="ECO:0000318"/>
    <property type="project" value="GO_Central"/>
</dbReference>
<dbReference type="Pfam" id="PF00201">
    <property type="entry name" value="UDPGT"/>
    <property type="match status" value="1"/>
</dbReference>